<keyword evidence="3" id="KW-1185">Reference proteome</keyword>
<feature type="region of interest" description="Disordered" evidence="1">
    <location>
        <begin position="232"/>
        <end position="272"/>
    </location>
</feature>
<dbReference type="RefSeq" id="WP_382775148.1">
    <property type="nucleotide sequence ID" value="NZ_JBHXKZ010000018.1"/>
</dbReference>
<evidence type="ECO:0000256" key="1">
    <source>
        <dbReference type="SAM" id="MobiDB-lite"/>
    </source>
</evidence>
<proteinExistence type="predicted"/>
<name>A0ABW6F3M1_9ACTN</name>
<dbReference type="EMBL" id="JBHXKZ010000018">
    <property type="protein sequence ID" value="MFD4825154.1"/>
    <property type="molecule type" value="Genomic_DNA"/>
</dbReference>
<protein>
    <submittedName>
        <fullName evidence="2">Uncharacterized protein</fullName>
    </submittedName>
</protein>
<feature type="region of interest" description="Disordered" evidence="1">
    <location>
        <begin position="1"/>
        <end position="23"/>
    </location>
</feature>
<reference evidence="2 3" key="1">
    <citation type="submission" date="2024-09" db="EMBL/GenBank/DDBJ databases">
        <title>The Natural Products Discovery Center: Release of the First 8490 Sequenced Strains for Exploring Actinobacteria Biosynthetic Diversity.</title>
        <authorList>
            <person name="Kalkreuter E."/>
            <person name="Kautsar S.A."/>
            <person name="Yang D."/>
            <person name="Bader C.D."/>
            <person name="Teijaro C.N."/>
            <person name="Fluegel L."/>
            <person name="Davis C.M."/>
            <person name="Simpson J.R."/>
            <person name="Lauterbach L."/>
            <person name="Steele A.D."/>
            <person name="Gui C."/>
            <person name="Meng S."/>
            <person name="Li G."/>
            <person name="Viehrig K."/>
            <person name="Ye F."/>
            <person name="Su P."/>
            <person name="Kiefer A.F."/>
            <person name="Nichols A."/>
            <person name="Cepeda A.J."/>
            <person name="Yan W."/>
            <person name="Fan B."/>
            <person name="Jiang Y."/>
            <person name="Adhikari A."/>
            <person name="Zheng C.-J."/>
            <person name="Schuster L."/>
            <person name="Cowan T.M."/>
            <person name="Smanski M.J."/>
            <person name="Chevrette M.G."/>
            <person name="De Carvalho L.P.S."/>
            <person name="Shen B."/>
        </authorList>
    </citation>
    <scope>NUCLEOTIDE SEQUENCE [LARGE SCALE GENOMIC DNA]</scope>
    <source>
        <strain evidence="2 3">NPDC058428</strain>
    </source>
</reference>
<dbReference type="Proteomes" id="UP001598352">
    <property type="component" value="Unassembled WGS sequence"/>
</dbReference>
<comment type="caution">
    <text evidence="2">The sequence shown here is derived from an EMBL/GenBank/DDBJ whole genome shotgun (WGS) entry which is preliminary data.</text>
</comment>
<organism evidence="2 3">
    <name type="scientific">Streptomyces rubiginosohelvolus</name>
    <dbReference type="NCBI Taxonomy" id="67362"/>
    <lineage>
        <taxon>Bacteria</taxon>
        <taxon>Bacillati</taxon>
        <taxon>Actinomycetota</taxon>
        <taxon>Actinomycetes</taxon>
        <taxon>Kitasatosporales</taxon>
        <taxon>Streptomycetaceae</taxon>
        <taxon>Streptomyces</taxon>
    </lineage>
</organism>
<sequence length="291" mass="31580">MATPTVEPTASKRRRKTRTKNISSLPPLLASEFTASQIDLTPGKEHAICPACTCWTPITGVHGTPLLVPHHTTPYHDCTPNPRRCTNSNRRIVLNTAPEAWREAMAERTEVSASVASRRATKVLPKPKRGPAPTPVHRLATQGPQSAPALPLLVPLLERARRAVDRHHAACLACRAGGRCDTGRALEVRAAETQASCTIAREQLHRQEREQGGRSAASTRWSQWAAVLPAVRDADTRRTSMPVPPGRAEAPARAGTANVPTEPENLEAHDRRQAELGLQYAQRKSSAALPA</sequence>
<gene>
    <name evidence="2" type="ORF">ACFWOQ_21525</name>
</gene>
<accession>A0ABW6F3M1</accession>
<evidence type="ECO:0000313" key="2">
    <source>
        <dbReference type="EMBL" id="MFD4825154.1"/>
    </source>
</evidence>
<feature type="compositionally biased region" description="Low complexity" evidence="1">
    <location>
        <begin position="246"/>
        <end position="255"/>
    </location>
</feature>
<evidence type="ECO:0000313" key="3">
    <source>
        <dbReference type="Proteomes" id="UP001598352"/>
    </source>
</evidence>